<dbReference type="SUPFAM" id="SSF46785">
    <property type="entry name" value="Winged helix' DNA-binding domain"/>
    <property type="match status" value="1"/>
</dbReference>
<feature type="transmembrane region" description="Helical" evidence="5">
    <location>
        <begin position="216"/>
        <end position="235"/>
    </location>
</feature>
<dbReference type="AlphaFoldDB" id="M3AFW6"/>
<organism evidence="7 8">
    <name type="scientific">Paramagnetospirillum caucaseum</name>
    <dbReference type="NCBI Taxonomy" id="1244869"/>
    <lineage>
        <taxon>Bacteria</taxon>
        <taxon>Pseudomonadati</taxon>
        <taxon>Pseudomonadota</taxon>
        <taxon>Alphaproteobacteria</taxon>
        <taxon>Rhodospirillales</taxon>
        <taxon>Magnetospirillaceae</taxon>
        <taxon>Paramagnetospirillum</taxon>
    </lineage>
</organism>
<dbReference type="InterPro" id="IPR036390">
    <property type="entry name" value="WH_DNA-bd_sf"/>
</dbReference>
<dbReference type="CDD" id="cd08442">
    <property type="entry name" value="PBP2_YofA_SoxR_like"/>
    <property type="match status" value="1"/>
</dbReference>
<evidence type="ECO:0000256" key="2">
    <source>
        <dbReference type="ARBA" id="ARBA00023015"/>
    </source>
</evidence>
<dbReference type="Pfam" id="PF03466">
    <property type="entry name" value="LysR_substrate"/>
    <property type="match status" value="1"/>
</dbReference>
<evidence type="ECO:0000259" key="6">
    <source>
        <dbReference type="PROSITE" id="PS50931"/>
    </source>
</evidence>
<comment type="similarity">
    <text evidence="1">Belongs to the LysR transcriptional regulatory family.</text>
</comment>
<evidence type="ECO:0000313" key="7">
    <source>
        <dbReference type="EMBL" id="EME71459.1"/>
    </source>
</evidence>
<sequence length="295" mass="32265">MDAGDLRVFEAVARLGGMSRAAAELNTVQSNVTARIRLLEEQVGAGLFERHSRGVALTPAGRRLMPYALQVISLLKDARRAVTDNGEPAGDLVVGSLETTLSMHLAPLLTGFVERWPAVDLSIRGGTTREGIEQVLERRLEGAFVSGPVNHPDLVEETVFREELVVLTAPGILRLDWSAGLAGLRIVVLRSGCSYRQRLEDILARRGVVGLRLLEFGTLEAIFGCVAAGMGITLLPRRMMERVWRDRRVAVHTLPPDEAMVDTVFIRRRDSFVSSAQAAFLGHVRDGLARVQAAE</sequence>
<keyword evidence="5" id="KW-0472">Membrane</keyword>
<keyword evidence="5" id="KW-0812">Transmembrane</keyword>
<keyword evidence="8" id="KW-1185">Reference proteome</keyword>
<dbReference type="InterPro" id="IPR000847">
    <property type="entry name" value="LysR_HTH_N"/>
</dbReference>
<evidence type="ECO:0000313" key="8">
    <source>
        <dbReference type="Proteomes" id="UP000011744"/>
    </source>
</evidence>
<dbReference type="GO" id="GO:0000976">
    <property type="term" value="F:transcription cis-regulatory region binding"/>
    <property type="evidence" value="ECO:0007669"/>
    <property type="project" value="TreeGrafter"/>
</dbReference>
<dbReference type="SUPFAM" id="SSF53850">
    <property type="entry name" value="Periplasmic binding protein-like II"/>
    <property type="match status" value="1"/>
</dbReference>
<dbReference type="PANTHER" id="PTHR30126">
    <property type="entry name" value="HTH-TYPE TRANSCRIPTIONAL REGULATOR"/>
    <property type="match status" value="1"/>
</dbReference>
<evidence type="ECO:0000256" key="5">
    <source>
        <dbReference type="SAM" id="Phobius"/>
    </source>
</evidence>
<evidence type="ECO:0000256" key="4">
    <source>
        <dbReference type="ARBA" id="ARBA00023163"/>
    </source>
</evidence>
<evidence type="ECO:0000256" key="3">
    <source>
        <dbReference type="ARBA" id="ARBA00023125"/>
    </source>
</evidence>
<dbReference type="PRINTS" id="PR00039">
    <property type="entry name" value="HTHLYSR"/>
</dbReference>
<dbReference type="STRING" id="1244869.H261_03583"/>
<dbReference type="GO" id="GO:0003700">
    <property type="term" value="F:DNA-binding transcription factor activity"/>
    <property type="evidence" value="ECO:0007669"/>
    <property type="project" value="InterPro"/>
</dbReference>
<protein>
    <submittedName>
        <fullName evidence="7">Transcriptional regulator</fullName>
    </submittedName>
</protein>
<dbReference type="EMBL" id="AONQ01000005">
    <property type="protein sequence ID" value="EME71459.1"/>
    <property type="molecule type" value="Genomic_DNA"/>
</dbReference>
<dbReference type="OrthoDB" id="8479357at2"/>
<dbReference type="InterPro" id="IPR005119">
    <property type="entry name" value="LysR_subst-bd"/>
</dbReference>
<dbReference type="eggNOG" id="COG0583">
    <property type="taxonomic scope" value="Bacteria"/>
</dbReference>
<dbReference type="Gene3D" id="1.10.10.10">
    <property type="entry name" value="Winged helix-like DNA-binding domain superfamily/Winged helix DNA-binding domain"/>
    <property type="match status" value="1"/>
</dbReference>
<dbReference type="FunFam" id="1.10.10.10:FF:000001">
    <property type="entry name" value="LysR family transcriptional regulator"/>
    <property type="match status" value="1"/>
</dbReference>
<comment type="caution">
    <text evidence="7">The sequence shown here is derived from an EMBL/GenBank/DDBJ whole genome shotgun (WGS) entry which is preliminary data.</text>
</comment>
<reference evidence="7 8" key="1">
    <citation type="journal article" date="2014" name="Genome Announc.">
        <title>Draft Genome Sequence of Magnetospirillum sp. Strain SO-1, a Freshwater Magnetotactic Bacterium Isolated from the Ol'khovka River, Russia.</title>
        <authorList>
            <person name="Grouzdev D.S."/>
            <person name="Dziuba M.V."/>
            <person name="Sukhacheva M.S."/>
            <person name="Mardanov A.V."/>
            <person name="Beletskiy A.V."/>
            <person name="Kuznetsov B.B."/>
            <person name="Skryabin K.G."/>
        </authorList>
    </citation>
    <scope>NUCLEOTIDE SEQUENCE [LARGE SCALE GENOMIC DNA]</scope>
    <source>
        <strain evidence="7 8">SO-1</strain>
    </source>
</reference>
<gene>
    <name evidence="7" type="ORF">H261_03583</name>
</gene>
<keyword evidence="4" id="KW-0804">Transcription</keyword>
<dbReference type="InterPro" id="IPR036388">
    <property type="entry name" value="WH-like_DNA-bd_sf"/>
</dbReference>
<feature type="domain" description="HTH lysR-type" evidence="6">
    <location>
        <begin position="1"/>
        <end position="58"/>
    </location>
</feature>
<name>M3AFW6_9PROT</name>
<dbReference type="PANTHER" id="PTHR30126:SF40">
    <property type="entry name" value="HTH-TYPE TRANSCRIPTIONAL REGULATOR GLTR"/>
    <property type="match status" value="1"/>
</dbReference>
<proteinExistence type="inferred from homology"/>
<dbReference type="Gene3D" id="3.40.190.290">
    <property type="match status" value="1"/>
</dbReference>
<evidence type="ECO:0000256" key="1">
    <source>
        <dbReference type="ARBA" id="ARBA00009437"/>
    </source>
</evidence>
<keyword evidence="2" id="KW-0805">Transcription regulation</keyword>
<dbReference type="Pfam" id="PF00126">
    <property type="entry name" value="HTH_1"/>
    <property type="match status" value="1"/>
</dbReference>
<dbReference type="PATRIC" id="fig|1244869.3.peg.716"/>
<keyword evidence="3" id="KW-0238">DNA-binding</keyword>
<dbReference type="PROSITE" id="PS50931">
    <property type="entry name" value="HTH_LYSR"/>
    <property type="match status" value="1"/>
</dbReference>
<dbReference type="Proteomes" id="UP000011744">
    <property type="component" value="Unassembled WGS sequence"/>
</dbReference>
<accession>M3AFW6</accession>
<dbReference type="RefSeq" id="WP_008614380.1">
    <property type="nucleotide sequence ID" value="NZ_AONQ01000005.1"/>
</dbReference>
<keyword evidence="5" id="KW-1133">Transmembrane helix</keyword>